<evidence type="ECO:0000256" key="13">
    <source>
        <dbReference type="HAMAP-Rule" id="MF_00208"/>
    </source>
</evidence>
<keyword evidence="2 13" id="KW-0132">Cell division</keyword>
<dbReference type="Pfam" id="PF08245">
    <property type="entry name" value="Mur_ligase_M"/>
    <property type="match status" value="1"/>
</dbReference>
<dbReference type="GO" id="GO:0051301">
    <property type="term" value="P:cell division"/>
    <property type="evidence" value="ECO:0007669"/>
    <property type="project" value="UniProtKB-KW"/>
</dbReference>
<sequence length="495" mass="53938">MTKLDALLGKSANIPEVELTEMVLDSRAVTQGCLFVAIKGHQVDGRRYIAQAIEHGASAVLAEADCVSQHLSLSVQQNVPIIYFYQLQQQLSQLAGAFYQHPSTRLSLVGVTGTNGKTTIAQLLAQWTQLLRHKSAVMGTIGNGILGQVKAAANTTGSAVEIQSSLADFVQQGVDFAAIEVSSHGLAQHRVEALTFQVGIFTNLSRDHLDYHLTMENYAEAKKRLFSELQTRYQVINADDPIGEQWLAELPEAVAVSCRADFQANHTAWLKATSVNFTQQGAIIEFASSWGNGTLHSQLIGAFNVSNLLLVAATMLRLGYSLEVLSATVAQLKGVCGRMEMLSSPNPHAQGTAIVDYAHTPDALEKALQAARLHCQGTLYCVFGCGGDRDRGKRPLMAQIAEKFADKVIVTDDNPRTENPAQIMQDILAGFERPNAVQVIHSRQQAIETALQQMNPQDVLLIAGKGHENYQIIGTTKHHFSDQETVFNYFSQGSK</sequence>
<dbReference type="InterPro" id="IPR035911">
    <property type="entry name" value="MurE/MurF_N"/>
</dbReference>
<comment type="similarity">
    <text evidence="1 13">Belongs to the MurCDEF family. MurE subfamily.</text>
</comment>
<evidence type="ECO:0000259" key="17">
    <source>
        <dbReference type="Pfam" id="PF08245"/>
    </source>
</evidence>
<dbReference type="GO" id="GO:0008765">
    <property type="term" value="F:UDP-N-acetylmuramoylalanyl-D-glutamate-2,6-diaminopimelate ligase activity"/>
    <property type="evidence" value="ECO:0007669"/>
    <property type="project" value="UniProtKB-UniRule"/>
</dbReference>
<evidence type="ECO:0000313" key="18">
    <source>
        <dbReference type="EMBL" id="OOS07618.1"/>
    </source>
</evidence>
<dbReference type="NCBIfam" id="NF001123">
    <property type="entry name" value="PRK00139.1-1"/>
    <property type="match status" value="1"/>
</dbReference>
<dbReference type="Gene3D" id="3.40.1190.10">
    <property type="entry name" value="Mur-like, catalytic domain"/>
    <property type="match status" value="1"/>
</dbReference>
<dbReference type="HAMAP" id="MF_00208">
    <property type="entry name" value="MurE"/>
    <property type="match status" value="1"/>
</dbReference>
<keyword evidence="6 13" id="KW-0961">Cell wall biogenesis/degradation</keyword>
<dbReference type="GO" id="GO:0009252">
    <property type="term" value="P:peptidoglycan biosynthetic process"/>
    <property type="evidence" value="ECO:0007669"/>
    <property type="project" value="UniProtKB-UniRule"/>
</dbReference>
<dbReference type="NCBIfam" id="TIGR01085">
    <property type="entry name" value="murE"/>
    <property type="match status" value="1"/>
</dbReference>
<comment type="caution">
    <text evidence="18">The sequence shown here is derived from an EMBL/GenBank/DDBJ whole genome shotgun (WGS) entry which is preliminary data.</text>
</comment>
<feature type="domain" description="Mur ligase central" evidence="17">
    <location>
        <begin position="111"/>
        <end position="314"/>
    </location>
</feature>
<dbReference type="InterPro" id="IPR004101">
    <property type="entry name" value="Mur_ligase_C"/>
</dbReference>
<dbReference type="Gene3D" id="3.90.190.20">
    <property type="entry name" value="Mur ligase, C-terminal domain"/>
    <property type="match status" value="1"/>
</dbReference>
<keyword evidence="13" id="KW-0067">ATP-binding</keyword>
<comment type="cofactor">
    <cofactor evidence="13">
        <name>Mg(2+)</name>
        <dbReference type="ChEBI" id="CHEBI:18420"/>
    </cofactor>
</comment>
<evidence type="ECO:0000256" key="2">
    <source>
        <dbReference type="ARBA" id="ARBA00022618"/>
    </source>
</evidence>
<evidence type="ECO:0000313" key="19">
    <source>
        <dbReference type="Proteomes" id="UP000190023"/>
    </source>
</evidence>
<evidence type="ECO:0000256" key="3">
    <source>
        <dbReference type="ARBA" id="ARBA00022960"/>
    </source>
</evidence>
<keyword evidence="13" id="KW-0547">Nucleotide-binding</keyword>
<comment type="function">
    <text evidence="13">Catalyzes the addition of meso-diaminopimelic acid to the nucleotide precursor UDP-N-acetylmuramoyl-L-alanyl-D-glutamate (UMAG) in the biosynthesis of bacterial cell-wall peptidoglycan.</text>
</comment>
<evidence type="ECO:0000256" key="11">
    <source>
        <dbReference type="ARBA" id="ARBA00076158"/>
    </source>
</evidence>
<dbReference type="InterPro" id="IPR036565">
    <property type="entry name" value="Mur-like_cat_sf"/>
</dbReference>
<feature type="binding site" evidence="13">
    <location>
        <begin position="41"/>
        <end position="43"/>
    </location>
    <ligand>
        <name>UDP-N-acetyl-alpha-D-muramoyl-L-alanyl-D-glutamate</name>
        <dbReference type="ChEBI" id="CHEBI:83900"/>
    </ligand>
</feature>
<evidence type="ECO:0000256" key="14">
    <source>
        <dbReference type="RuleBase" id="RU004135"/>
    </source>
</evidence>
<evidence type="ECO:0000256" key="1">
    <source>
        <dbReference type="ARBA" id="ARBA00005898"/>
    </source>
</evidence>
<dbReference type="Proteomes" id="UP000190023">
    <property type="component" value="Unassembled WGS sequence"/>
</dbReference>
<dbReference type="OrthoDB" id="9800958at2"/>
<comment type="catalytic activity">
    <reaction evidence="7 13">
        <text>UDP-N-acetyl-alpha-D-muramoyl-L-alanyl-D-glutamate + meso-2,6-diaminopimelate + ATP = UDP-N-acetyl-alpha-D-muramoyl-L-alanyl-gamma-D-glutamyl-meso-2,6-diaminopimelate + ADP + phosphate + H(+)</text>
        <dbReference type="Rhea" id="RHEA:23676"/>
        <dbReference type="ChEBI" id="CHEBI:15378"/>
        <dbReference type="ChEBI" id="CHEBI:30616"/>
        <dbReference type="ChEBI" id="CHEBI:43474"/>
        <dbReference type="ChEBI" id="CHEBI:57791"/>
        <dbReference type="ChEBI" id="CHEBI:83900"/>
        <dbReference type="ChEBI" id="CHEBI:83905"/>
        <dbReference type="ChEBI" id="CHEBI:456216"/>
        <dbReference type="EC" id="6.3.2.13"/>
    </reaction>
</comment>
<dbReference type="NCBIfam" id="NF001124">
    <property type="entry name" value="PRK00139.1-2"/>
    <property type="match status" value="1"/>
</dbReference>
<dbReference type="STRING" id="123822.B0188_00655"/>
<evidence type="ECO:0000256" key="4">
    <source>
        <dbReference type="ARBA" id="ARBA00022984"/>
    </source>
</evidence>
<dbReference type="InterPro" id="IPR005761">
    <property type="entry name" value="UDP-N-AcMur-Glu-dNH2Pim_ligase"/>
</dbReference>
<dbReference type="SUPFAM" id="SSF53623">
    <property type="entry name" value="MurD-like peptide ligases, catalytic domain"/>
    <property type="match status" value="1"/>
</dbReference>
<evidence type="ECO:0000256" key="5">
    <source>
        <dbReference type="ARBA" id="ARBA00023306"/>
    </source>
</evidence>
<accession>A0A1T0BBP5</accession>
<feature type="binding site" evidence="13">
    <location>
        <position position="26"/>
    </location>
    <ligand>
        <name>UDP-N-acetyl-alpha-D-muramoyl-L-alanyl-D-glutamate</name>
        <dbReference type="ChEBI" id="CHEBI:83900"/>
    </ligand>
</feature>
<feature type="binding site" evidence="13">
    <location>
        <position position="24"/>
    </location>
    <ligand>
        <name>UDP-N-acetyl-alpha-D-muramoyl-L-alanyl-D-glutamate</name>
        <dbReference type="ChEBI" id="CHEBI:83900"/>
    </ligand>
</feature>
<feature type="binding site" evidence="13">
    <location>
        <position position="464"/>
    </location>
    <ligand>
        <name>meso-2,6-diaminopimelate</name>
        <dbReference type="ChEBI" id="CHEBI:57791"/>
    </ligand>
</feature>
<dbReference type="FunFam" id="3.90.190.20:FF:000006">
    <property type="entry name" value="UDP-N-acetylmuramoyl-L-alanyl-D-glutamate--2,6-diaminopimelate ligase"/>
    <property type="match status" value="1"/>
</dbReference>
<feature type="domain" description="Mur ligase C-terminal" evidence="16">
    <location>
        <begin position="337"/>
        <end position="466"/>
    </location>
</feature>
<comment type="caution">
    <text evidence="13">Lacks conserved residue(s) required for the propagation of feature annotation.</text>
</comment>
<feature type="binding site" evidence="13">
    <location>
        <position position="188"/>
    </location>
    <ligand>
        <name>UDP-N-acetyl-alpha-D-muramoyl-L-alanyl-D-glutamate</name>
        <dbReference type="ChEBI" id="CHEBI:83900"/>
    </ligand>
</feature>
<dbReference type="GO" id="GO:0005524">
    <property type="term" value="F:ATP binding"/>
    <property type="evidence" value="ECO:0007669"/>
    <property type="project" value="UniProtKB-UniRule"/>
</dbReference>
<gene>
    <name evidence="13" type="primary">murE</name>
    <name evidence="18" type="ORF">B0188_00655</name>
</gene>
<evidence type="ECO:0000256" key="6">
    <source>
        <dbReference type="ARBA" id="ARBA00023316"/>
    </source>
</evidence>
<dbReference type="GO" id="GO:0008360">
    <property type="term" value="P:regulation of cell shape"/>
    <property type="evidence" value="ECO:0007669"/>
    <property type="project" value="UniProtKB-KW"/>
</dbReference>
<keyword evidence="13 18" id="KW-0436">Ligase</keyword>
<dbReference type="InterPro" id="IPR000713">
    <property type="entry name" value="Mur_ligase_N"/>
</dbReference>
<feature type="binding site" evidence="13">
    <location>
        <begin position="113"/>
        <end position="119"/>
    </location>
    <ligand>
        <name>ATP</name>
        <dbReference type="ChEBI" id="CHEBI:30616"/>
    </ligand>
</feature>
<name>A0A1T0BBP5_9PAST</name>
<feature type="binding site" evidence="13">
    <location>
        <position position="182"/>
    </location>
    <ligand>
        <name>UDP-N-acetyl-alpha-D-muramoyl-L-alanyl-D-glutamate</name>
        <dbReference type="ChEBI" id="CHEBI:83900"/>
    </ligand>
</feature>
<dbReference type="PANTHER" id="PTHR23135">
    <property type="entry name" value="MUR LIGASE FAMILY MEMBER"/>
    <property type="match status" value="1"/>
</dbReference>
<dbReference type="GO" id="GO:0000287">
    <property type="term" value="F:magnesium ion binding"/>
    <property type="evidence" value="ECO:0007669"/>
    <property type="project" value="UniProtKB-UniRule"/>
</dbReference>
<keyword evidence="5 13" id="KW-0131">Cell cycle</keyword>
<comment type="pathway">
    <text evidence="13 14">Cell wall biogenesis; peptidoglycan biosynthesis.</text>
</comment>
<evidence type="ECO:0000256" key="8">
    <source>
        <dbReference type="ARBA" id="ARBA00066633"/>
    </source>
</evidence>
<dbReference type="GO" id="GO:0005737">
    <property type="term" value="C:cytoplasm"/>
    <property type="evidence" value="ECO:0007669"/>
    <property type="project" value="UniProtKB-SubCell"/>
</dbReference>
<organism evidence="18 19">
    <name type="scientific">[Haemophilus] felis</name>
    <dbReference type="NCBI Taxonomy" id="123822"/>
    <lineage>
        <taxon>Bacteria</taxon>
        <taxon>Pseudomonadati</taxon>
        <taxon>Pseudomonadota</taxon>
        <taxon>Gammaproteobacteria</taxon>
        <taxon>Pasteurellales</taxon>
        <taxon>Pasteurellaceae</taxon>
    </lineage>
</organism>
<evidence type="ECO:0000256" key="12">
    <source>
        <dbReference type="ARBA" id="ARBA00081560"/>
    </source>
</evidence>
<evidence type="ECO:0000256" key="7">
    <source>
        <dbReference type="ARBA" id="ARBA00050251"/>
    </source>
</evidence>
<comment type="PTM">
    <text evidence="13">Carboxylation is probably crucial for Mg(2+) binding and, consequently, for the gamma-phosphate positioning of ATP.</text>
</comment>
<dbReference type="InterPro" id="IPR036615">
    <property type="entry name" value="Mur_ligase_C_dom_sf"/>
</dbReference>
<dbReference type="Pfam" id="PF01225">
    <property type="entry name" value="Mur_ligase"/>
    <property type="match status" value="1"/>
</dbReference>
<keyword evidence="4 13" id="KW-0573">Peptidoglycan synthesis</keyword>
<dbReference type="SUPFAM" id="SSF63418">
    <property type="entry name" value="MurE/MurF N-terminal domain"/>
    <property type="match status" value="1"/>
</dbReference>
<feature type="binding site" evidence="13">
    <location>
        <position position="468"/>
    </location>
    <ligand>
        <name>meso-2,6-diaminopimelate</name>
        <dbReference type="ChEBI" id="CHEBI:57791"/>
    </ligand>
</feature>
<keyword evidence="3 13" id="KW-0133">Cell shape</keyword>
<evidence type="ECO:0000256" key="10">
    <source>
        <dbReference type="ARBA" id="ARBA00075482"/>
    </source>
</evidence>
<feature type="binding site" evidence="13">
    <location>
        <position position="190"/>
    </location>
    <ligand>
        <name>UDP-N-acetyl-alpha-D-muramoyl-L-alanyl-D-glutamate</name>
        <dbReference type="ChEBI" id="CHEBI:83900"/>
    </ligand>
</feature>
<dbReference type="EMBL" id="MUYB01000001">
    <property type="protein sequence ID" value="OOS07618.1"/>
    <property type="molecule type" value="Genomic_DNA"/>
</dbReference>
<feature type="binding site" evidence="13">
    <location>
        <begin position="155"/>
        <end position="156"/>
    </location>
    <ligand>
        <name>UDP-N-acetyl-alpha-D-muramoyl-L-alanyl-D-glutamate</name>
        <dbReference type="ChEBI" id="CHEBI:83900"/>
    </ligand>
</feature>
<dbReference type="NCBIfam" id="NF001126">
    <property type="entry name" value="PRK00139.1-4"/>
    <property type="match status" value="1"/>
</dbReference>
<feature type="domain" description="Mur ligase N-terminal catalytic" evidence="15">
    <location>
        <begin position="21"/>
        <end position="99"/>
    </location>
</feature>
<keyword evidence="13" id="KW-0460">Magnesium</keyword>
<protein>
    <recommendedName>
        <fullName evidence="9 13">UDP-N-acetylmuramoyl-L-alanyl-D-glutamate--2,6-diaminopimelate ligase</fullName>
        <ecNumber evidence="8 13">6.3.2.13</ecNumber>
    </recommendedName>
    <alternativeName>
        <fullName evidence="10 13">Meso-A2pm-adding enzyme</fullName>
    </alternativeName>
    <alternativeName>
        <fullName evidence="11 13">Meso-diaminopimelate-adding enzyme</fullName>
    </alternativeName>
    <alternativeName>
        <fullName evidence="12 13">UDP-MurNAc-L-Ala-D-Glu:meso-diaminopimelate ligase</fullName>
    </alternativeName>
    <alternativeName>
        <fullName evidence="13">UDP-MurNAc-tripeptide synthetase</fullName>
    </alternativeName>
    <alternativeName>
        <fullName evidence="13">UDP-N-acetylmuramyl-tripeptide synthetase</fullName>
    </alternativeName>
</protein>
<feature type="short sequence motif" description="Meso-diaminopimelate recognition motif" evidence="13">
    <location>
        <begin position="413"/>
        <end position="416"/>
    </location>
</feature>
<dbReference type="Pfam" id="PF02875">
    <property type="entry name" value="Mur_ligase_C"/>
    <property type="match status" value="1"/>
</dbReference>
<evidence type="ECO:0000259" key="16">
    <source>
        <dbReference type="Pfam" id="PF02875"/>
    </source>
</evidence>
<dbReference type="UniPathway" id="UPA00219"/>
<dbReference type="EC" id="6.3.2.13" evidence="8 13"/>
<proteinExistence type="inferred from homology"/>
<evidence type="ECO:0000256" key="9">
    <source>
        <dbReference type="ARBA" id="ARBA00072883"/>
    </source>
</evidence>
<dbReference type="SUPFAM" id="SSF53244">
    <property type="entry name" value="MurD-like peptide ligases, peptide-binding domain"/>
    <property type="match status" value="1"/>
</dbReference>
<dbReference type="AlphaFoldDB" id="A0A1T0BBP5"/>
<dbReference type="InterPro" id="IPR013221">
    <property type="entry name" value="Mur_ligase_cen"/>
</dbReference>
<feature type="binding site" evidence="13">
    <location>
        <position position="389"/>
    </location>
    <ligand>
        <name>meso-2,6-diaminopimelate</name>
        <dbReference type="ChEBI" id="CHEBI:57791"/>
    </ligand>
</feature>
<feature type="modified residue" description="N6-carboxylysine" evidence="13">
    <location>
        <position position="222"/>
    </location>
</feature>
<dbReference type="Gene3D" id="3.40.1390.10">
    <property type="entry name" value="MurE/MurF, N-terminal domain"/>
    <property type="match status" value="1"/>
</dbReference>
<dbReference type="GO" id="GO:0071555">
    <property type="term" value="P:cell wall organization"/>
    <property type="evidence" value="ECO:0007669"/>
    <property type="project" value="UniProtKB-KW"/>
</dbReference>
<evidence type="ECO:0000259" key="15">
    <source>
        <dbReference type="Pfam" id="PF01225"/>
    </source>
</evidence>
<dbReference type="PANTHER" id="PTHR23135:SF4">
    <property type="entry name" value="UDP-N-ACETYLMURAMOYL-L-ALANYL-D-GLUTAMATE--2,6-DIAMINOPIMELATE LIGASE MURE HOMOLOG, CHLOROPLASTIC"/>
    <property type="match status" value="1"/>
</dbReference>
<keyword evidence="13" id="KW-0963">Cytoplasm</keyword>
<feature type="binding site" evidence="13">
    <location>
        <position position="154"/>
    </location>
    <ligand>
        <name>UDP-N-acetyl-alpha-D-muramoyl-L-alanyl-D-glutamate</name>
        <dbReference type="ChEBI" id="CHEBI:83900"/>
    </ligand>
</feature>
<reference evidence="18 19" key="1">
    <citation type="submission" date="2017-02" db="EMBL/GenBank/DDBJ databases">
        <title>Draft genome sequence of Haemophilus felis CCUG 31170 type strain.</title>
        <authorList>
            <person name="Engstrom-Jakobsson H."/>
            <person name="Salva-Serra F."/>
            <person name="Thorell K."/>
            <person name="Gonzales-Siles L."/>
            <person name="Karlsson R."/>
            <person name="Boulund F."/>
            <person name="Engstrand L."/>
            <person name="Kristiansson E."/>
            <person name="Moore E."/>
        </authorList>
    </citation>
    <scope>NUCLEOTIDE SEQUENCE [LARGE SCALE GENOMIC DNA]</scope>
    <source>
        <strain evidence="18 19">CCUG 31170</strain>
    </source>
</reference>
<keyword evidence="19" id="KW-1185">Reference proteome</keyword>
<feature type="binding site" evidence="13">
    <location>
        <begin position="413"/>
        <end position="416"/>
    </location>
    <ligand>
        <name>meso-2,6-diaminopimelate</name>
        <dbReference type="ChEBI" id="CHEBI:57791"/>
    </ligand>
</feature>
<comment type="subcellular location">
    <subcellularLocation>
        <location evidence="13 14">Cytoplasm</location>
    </subcellularLocation>
</comment>